<feature type="signal peptide" evidence="2">
    <location>
        <begin position="1"/>
        <end position="17"/>
    </location>
</feature>
<comment type="caution">
    <text evidence="4">The sequence shown here is derived from an EMBL/GenBank/DDBJ whole genome shotgun (WGS) entry which is preliminary data.</text>
</comment>
<evidence type="ECO:0000313" key="6">
    <source>
        <dbReference type="Proteomes" id="UP000281677"/>
    </source>
</evidence>
<evidence type="ECO:0000313" key="4">
    <source>
        <dbReference type="EMBL" id="RMZ21657.1"/>
    </source>
</evidence>
<feature type="region of interest" description="Disordered" evidence="1">
    <location>
        <begin position="178"/>
        <end position="201"/>
    </location>
</feature>
<evidence type="ECO:0000256" key="1">
    <source>
        <dbReference type="SAM" id="MobiDB-lite"/>
    </source>
</evidence>
<proteinExistence type="predicted"/>
<evidence type="ECO:0000313" key="5">
    <source>
        <dbReference type="Proteomes" id="UP000280598"/>
    </source>
</evidence>
<dbReference type="EMBL" id="QWIS01000074">
    <property type="protein sequence ID" value="RMZ09449.1"/>
    <property type="molecule type" value="Genomic_DNA"/>
</dbReference>
<accession>A0A3M7I7S1</accession>
<dbReference type="Proteomes" id="UP000280598">
    <property type="component" value="Unassembled WGS sequence"/>
</dbReference>
<dbReference type="AlphaFoldDB" id="A0A3M7I7S1"/>
<dbReference type="Proteomes" id="UP000281677">
    <property type="component" value="Unassembled WGS sequence"/>
</dbReference>
<feature type="compositionally biased region" description="Polar residues" evidence="1">
    <location>
        <begin position="183"/>
        <end position="196"/>
    </location>
</feature>
<evidence type="ECO:0000313" key="3">
    <source>
        <dbReference type="EMBL" id="RMZ09449.1"/>
    </source>
</evidence>
<sequence length="238" mass="24875">MLPALLWVVALLTSVQAQPAKPACLNACLPPTRQLNAVCSSETLPSVLDCVNSTCTHNNLASHMTLAYTPKILYSCQQSLVPGSTEPGDTLTLHGDGRCTTSPYAFRSFVTAGGSQAMVKACHVEIYANEGCEGESTQLSLDSMEEGGSALTHLRAICPRMMANYAFSSNASSSTVTSFPKLTGTNETAKPSTAYSTDTGGNATAALTTAEPYTGMATRTAQVGVAALTLLCLVFARF</sequence>
<evidence type="ECO:0008006" key="7">
    <source>
        <dbReference type="Google" id="ProtNLM"/>
    </source>
</evidence>
<reference evidence="5 6" key="1">
    <citation type="journal article" date="2018" name="BMC Genomics">
        <title>Genomic evidence for intraspecific hybridization in a clonal and extremely halotolerant yeast.</title>
        <authorList>
            <person name="Gostincar C."/>
            <person name="Stajich J.E."/>
            <person name="Zupancic J."/>
            <person name="Zalar P."/>
            <person name="Gunde-Cimerman N."/>
        </authorList>
    </citation>
    <scope>NUCLEOTIDE SEQUENCE [LARGE SCALE GENOMIC DNA]</scope>
    <source>
        <strain evidence="4 6">EXF-120</strain>
        <strain evidence="3 5">EXF-562</strain>
    </source>
</reference>
<dbReference type="OrthoDB" id="3881393at2759"/>
<feature type="chain" id="PRO_5036340634" description="Extracellular membrane protein CFEM domain-containing protein" evidence="2">
    <location>
        <begin position="18"/>
        <end position="238"/>
    </location>
</feature>
<name>A0A3M7I7S1_HORWE</name>
<keyword evidence="2" id="KW-0732">Signal</keyword>
<organism evidence="4 6">
    <name type="scientific">Hortaea werneckii</name>
    <name type="common">Black yeast</name>
    <name type="synonym">Cladosporium werneckii</name>
    <dbReference type="NCBI Taxonomy" id="91943"/>
    <lineage>
        <taxon>Eukaryota</taxon>
        <taxon>Fungi</taxon>
        <taxon>Dikarya</taxon>
        <taxon>Ascomycota</taxon>
        <taxon>Pezizomycotina</taxon>
        <taxon>Dothideomycetes</taxon>
        <taxon>Dothideomycetidae</taxon>
        <taxon>Mycosphaerellales</taxon>
        <taxon>Teratosphaeriaceae</taxon>
        <taxon>Hortaea</taxon>
    </lineage>
</organism>
<dbReference type="EMBL" id="QWIT01000645">
    <property type="protein sequence ID" value="RMZ21657.1"/>
    <property type="molecule type" value="Genomic_DNA"/>
</dbReference>
<gene>
    <name evidence="4" type="ORF">D0859_14331</name>
    <name evidence="3" type="ORF">D0860_04262</name>
</gene>
<protein>
    <recommendedName>
        <fullName evidence="7">Extracellular membrane protein CFEM domain-containing protein</fullName>
    </recommendedName>
</protein>
<evidence type="ECO:0000256" key="2">
    <source>
        <dbReference type="SAM" id="SignalP"/>
    </source>
</evidence>